<dbReference type="Gene3D" id="3.10.310.70">
    <property type="match status" value="1"/>
</dbReference>
<dbReference type="PANTHER" id="PTHR22642">
    <property type="entry name" value="IMIDAZOLONEPROPIONASE"/>
    <property type="match status" value="1"/>
</dbReference>
<dbReference type="SUPFAM" id="SSF51338">
    <property type="entry name" value="Composite domain of metallo-dependent hydrolases"/>
    <property type="match status" value="1"/>
</dbReference>
<dbReference type="GO" id="GO:0016810">
    <property type="term" value="F:hydrolase activity, acting on carbon-nitrogen (but not peptide) bonds"/>
    <property type="evidence" value="ECO:0007669"/>
    <property type="project" value="InterPro"/>
</dbReference>
<comment type="caution">
    <text evidence="2">The sequence shown here is derived from an EMBL/GenBank/DDBJ whole genome shotgun (WGS) entry which is preliminary data.</text>
</comment>
<evidence type="ECO:0000259" key="1">
    <source>
        <dbReference type="Pfam" id="PF07969"/>
    </source>
</evidence>
<dbReference type="CDD" id="cd01300">
    <property type="entry name" value="YtcJ_like"/>
    <property type="match status" value="1"/>
</dbReference>
<dbReference type="Gene3D" id="2.30.40.10">
    <property type="entry name" value="Urease, subunit C, domain 1"/>
    <property type="match status" value="1"/>
</dbReference>
<dbReference type="InterPro" id="IPR033932">
    <property type="entry name" value="YtcJ-like"/>
</dbReference>
<protein>
    <submittedName>
        <fullName evidence="2">Amidohydrolase</fullName>
    </submittedName>
</protein>
<accession>A0A541BNW2</accession>
<dbReference type="RefSeq" id="WP_142095714.1">
    <property type="nucleotide sequence ID" value="NZ_VIGH01000002.1"/>
</dbReference>
<dbReference type="EMBL" id="VIGH01000002">
    <property type="protein sequence ID" value="TQF74002.1"/>
    <property type="molecule type" value="Genomic_DNA"/>
</dbReference>
<sequence length="534" mass="58136">MKKIFTNATVVTMDPANPLATAVTVEDGRITAVGSAADLAGGDNPAADVVDLGGATLLPGFIDAHAHPAMDMTIVGPGVVDIRPTVCTSAEAVMDRLRTAAASAKPGEWVTAYGWDSLLLRDLPEMSGALLTEISPDNPVSVVHNSGHSSWTNRRGLELLGITRDTPNEGHSEYERDADGNPTGRGFEMPAVWILGGPPMMSEPEDFPRLMTHEMDYLNAQGVTTVGDLALGEALFERYQELAKSGSATVRVRAYETSGPAGRSKRAVGEGDEMFRQIGIKVWSDGSPWVGNIDTSFAYQDSDSTHAIGLEPGHRGHANYTKEQLLEVCRSYYPDGWQIACHSHGDNAIDMVLDVYEEIQREHPRPDARLRIEHCGSMTGEQYRRATELGVTCSLFVDHIYYWGEVLDEFFGDRGHSWTSARAALDAGQRISFHNDGPVTPIEPLRNIQVAVTRTSRRGRTFGPEHRVTVQEALRAVTIDAAWQLFSEHEVGSIEVGKFADFVVLAENPLDVEPMRIGDIAVLGTYLAGQRVGV</sequence>
<feature type="domain" description="Amidohydrolase 3" evidence="1">
    <location>
        <begin position="48"/>
        <end position="532"/>
    </location>
</feature>
<reference evidence="2 3" key="1">
    <citation type="submission" date="2019-06" db="EMBL/GenBank/DDBJ databases">
        <title>Rhodococcus spaelei sp. nov., isolated from a cave.</title>
        <authorList>
            <person name="Lee S.D."/>
        </authorList>
    </citation>
    <scope>NUCLEOTIDE SEQUENCE [LARGE SCALE GENOMIC DNA]</scope>
    <source>
        <strain evidence="2 3">C9-5</strain>
    </source>
</reference>
<dbReference type="Proteomes" id="UP000316256">
    <property type="component" value="Unassembled WGS sequence"/>
</dbReference>
<proteinExistence type="predicted"/>
<dbReference type="Gene3D" id="3.20.20.140">
    <property type="entry name" value="Metal-dependent hydrolases"/>
    <property type="match status" value="1"/>
</dbReference>
<dbReference type="InterPro" id="IPR032466">
    <property type="entry name" value="Metal_Hydrolase"/>
</dbReference>
<gene>
    <name evidence="2" type="ORF">FK531_04875</name>
</gene>
<organism evidence="2 3">
    <name type="scientific">Rhodococcus spelaei</name>
    <dbReference type="NCBI Taxonomy" id="2546320"/>
    <lineage>
        <taxon>Bacteria</taxon>
        <taxon>Bacillati</taxon>
        <taxon>Actinomycetota</taxon>
        <taxon>Actinomycetes</taxon>
        <taxon>Mycobacteriales</taxon>
        <taxon>Nocardiaceae</taxon>
        <taxon>Rhodococcus</taxon>
    </lineage>
</organism>
<evidence type="ECO:0000313" key="3">
    <source>
        <dbReference type="Proteomes" id="UP000316256"/>
    </source>
</evidence>
<keyword evidence="2" id="KW-0378">Hydrolase</keyword>
<dbReference type="InterPro" id="IPR013108">
    <property type="entry name" value="Amidohydro_3"/>
</dbReference>
<name>A0A541BNW2_9NOCA</name>
<dbReference type="InterPro" id="IPR011059">
    <property type="entry name" value="Metal-dep_hydrolase_composite"/>
</dbReference>
<dbReference type="AlphaFoldDB" id="A0A541BNW2"/>
<dbReference type="SUPFAM" id="SSF51556">
    <property type="entry name" value="Metallo-dependent hydrolases"/>
    <property type="match status" value="1"/>
</dbReference>
<dbReference type="Pfam" id="PF07969">
    <property type="entry name" value="Amidohydro_3"/>
    <property type="match status" value="1"/>
</dbReference>
<keyword evidence="3" id="KW-1185">Reference proteome</keyword>
<dbReference type="PANTHER" id="PTHR22642:SF2">
    <property type="entry name" value="PROTEIN LONG AFTER FAR-RED 3"/>
    <property type="match status" value="1"/>
</dbReference>
<evidence type="ECO:0000313" key="2">
    <source>
        <dbReference type="EMBL" id="TQF74002.1"/>
    </source>
</evidence>
<dbReference type="OrthoDB" id="3173428at2"/>